<organism evidence="1 2">
    <name type="scientific">Holothuria leucospilota</name>
    <name type="common">Black long sea cucumber</name>
    <name type="synonym">Mertensiothuria leucospilota</name>
    <dbReference type="NCBI Taxonomy" id="206669"/>
    <lineage>
        <taxon>Eukaryota</taxon>
        <taxon>Metazoa</taxon>
        <taxon>Echinodermata</taxon>
        <taxon>Eleutherozoa</taxon>
        <taxon>Echinozoa</taxon>
        <taxon>Holothuroidea</taxon>
        <taxon>Aspidochirotacea</taxon>
        <taxon>Aspidochirotida</taxon>
        <taxon>Holothuriidae</taxon>
        <taxon>Holothuria</taxon>
    </lineage>
</organism>
<reference evidence="1" key="1">
    <citation type="submission" date="2021-10" db="EMBL/GenBank/DDBJ databases">
        <title>Tropical sea cucumber genome reveals ecological adaptation and Cuvierian tubules defense mechanism.</title>
        <authorList>
            <person name="Chen T."/>
        </authorList>
    </citation>
    <scope>NUCLEOTIDE SEQUENCE</scope>
    <source>
        <strain evidence="1">Nanhai2018</strain>
        <tissue evidence="1">Muscle</tissue>
    </source>
</reference>
<dbReference type="EMBL" id="JAIZAY010000017">
    <property type="protein sequence ID" value="KAJ8025521.1"/>
    <property type="molecule type" value="Genomic_DNA"/>
</dbReference>
<name>A0A9Q1BF67_HOLLE</name>
<dbReference type="AlphaFoldDB" id="A0A9Q1BF67"/>
<protein>
    <submittedName>
        <fullName evidence="1">Uncharacterized protein</fullName>
    </submittedName>
</protein>
<comment type="caution">
    <text evidence="1">The sequence shown here is derived from an EMBL/GenBank/DDBJ whole genome shotgun (WGS) entry which is preliminary data.</text>
</comment>
<evidence type="ECO:0000313" key="2">
    <source>
        <dbReference type="Proteomes" id="UP001152320"/>
    </source>
</evidence>
<proteinExistence type="predicted"/>
<sequence length="65" mass="7666">MLFDMFSKCVKFSDIEPAFKCRRISIKRKIMIFLDVCEVIVSDSCFNNEVGYYNLYGIEIRIVDV</sequence>
<accession>A0A9Q1BF67</accession>
<evidence type="ECO:0000313" key="1">
    <source>
        <dbReference type="EMBL" id="KAJ8025521.1"/>
    </source>
</evidence>
<keyword evidence="2" id="KW-1185">Reference proteome</keyword>
<gene>
    <name evidence="1" type="ORF">HOLleu_33103</name>
</gene>
<dbReference type="Proteomes" id="UP001152320">
    <property type="component" value="Chromosome 17"/>
</dbReference>